<dbReference type="HOGENOM" id="CLU_2513618_0_0_1"/>
<gene>
    <name evidence="1" type="ORF">PHSY_004981</name>
</gene>
<dbReference type="EMBL" id="DF238809">
    <property type="protein sequence ID" value="GAC97396.1"/>
    <property type="molecule type" value="Genomic_DNA"/>
</dbReference>
<dbReference type="RefSeq" id="XP_012190983.1">
    <property type="nucleotide sequence ID" value="XM_012335593.1"/>
</dbReference>
<dbReference type="GeneID" id="24110262"/>
<dbReference type="Proteomes" id="UP000014071">
    <property type="component" value="Unassembled WGS sequence"/>
</dbReference>
<organism evidence="1 2">
    <name type="scientific">Pseudozyma hubeiensis (strain SY62)</name>
    <name type="common">Yeast</name>
    <dbReference type="NCBI Taxonomy" id="1305764"/>
    <lineage>
        <taxon>Eukaryota</taxon>
        <taxon>Fungi</taxon>
        <taxon>Dikarya</taxon>
        <taxon>Basidiomycota</taxon>
        <taxon>Ustilaginomycotina</taxon>
        <taxon>Ustilaginomycetes</taxon>
        <taxon>Ustilaginales</taxon>
        <taxon>Ustilaginaceae</taxon>
        <taxon>Pseudozyma</taxon>
    </lineage>
</organism>
<accession>R9P7R9</accession>
<keyword evidence="2" id="KW-1185">Reference proteome</keyword>
<name>R9P7R9_PSEHS</name>
<protein>
    <submittedName>
        <fullName evidence="1">Uncharacterized protein</fullName>
    </submittedName>
</protein>
<reference evidence="2" key="1">
    <citation type="journal article" date="2013" name="Genome Announc.">
        <title>Draft genome sequence of the basidiomycetous yeast-like fungus Pseudozyma hubeiensis SY62, which produces an abundant amount of the biosurfactant mannosylerythritol lipids.</title>
        <authorList>
            <person name="Konishi M."/>
            <person name="Hatada Y."/>
            <person name="Horiuchi J."/>
        </authorList>
    </citation>
    <scope>NUCLEOTIDE SEQUENCE [LARGE SCALE GENOMIC DNA]</scope>
    <source>
        <strain evidence="2">SY62</strain>
    </source>
</reference>
<proteinExistence type="predicted"/>
<evidence type="ECO:0000313" key="2">
    <source>
        <dbReference type="Proteomes" id="UP000014071"/>
    </source>
</evidence>
<evidence type="ECO:0000313" key="1">
    <source>
        <dbReference type="EMBL" id="GAC97396.1"/>
    </source>
</evidence>
<sequence>MHTTRPVTFCPLRCPHSPRPRRLDARRLDSLCQMSIDTDCNPVINVRTAAAAAAAAAASVNLFGGKLETGAVACSFGHVVVSHHS</sequence>
<dbReference type="AlphaFoldDB" id="R9P7R9"/>